<feature type="transmembrane region" description="Helical" evidence="7">
    <location>
        <begin position="7"/>
        <end position="26"/>
    </location>
</feature>
<dbReference type="GO" id="GO:0006465">
    <property type="term" value="P:signal peptide processing"/>
    <property type="evidence" value="ECO:0007669"/>
    <property type="project" value="UniProtKB-UniRule"/>
</dbReference>
<comment type="subcellular location">
    <subcellularLocation>
        <location evidence="1">Membrane</location>
    </subcellularLocation>
</comment>
<evidence type="ECO:0000256" key="1">
    <source>
        <dbReference type="ARBA" id="ARBA00004370"/>
    </source>
</evidence>
<evidence type="ECO:0000256" key="3">
    <source>
        <dbReference type="ARBA" id="ARBA00022989"/>
    </source>
</evidence>
<sequence length="462" mass="51638">MKNFLNKALYGIFFFLLIGIVVLFLAPTLPFKSSVEIKIVKSGSMEPAIKTGSIVIIKSTGVYNIGDIITFGEDTPTNYPTTHRIVTTKEINEETFYQVKGDANEEADPTLINKRDVIGKVIFTIPNAGYILDFARQPIGFILLIAFPAALVILNELVDIVREIRRTLRRRKDDQDDFHSDTTVEIVLKRSSQMDDVFRPMKLIRHTSSKKRRDPLIASVLILFVSGLIFTRTGATSSYFADNEHSLGNTMSAMSFEISANASPTESYVGHAGGSSVISTVTPNPVGLPNEYKVSVEKIAGSDTFCQALNMVSTSTPPFTYDGLMLNFVSPPTIFSGEWAFEIYLSPDAEGINSDDICSVNLVYLAKTWLEDKGVYGGYSDVEKVTLIFKFDEQEEVDAQELEFQFIQNFIQDEVKEDTSTTTSKVEQESTEEENYEEEIIEEESINIEVREEEPELAEIEG</sequence>
<dbReference type="CDD" id="cd06530">
    <property type="entry name" value="S26_SPase_I"/>
    <property type="match status" value="1"/>
</dbReference>
<dbReference type="InterPro" id="IPR019533">
    <property type="entry name" value="Peptidase_S26"/>
</dbReference>
<comment type="caution">
    <text evidence="8">The sequence shown here is derived from an EMBL/GenBank/DDBJ whole genome shotgun (WGS) entry which is preliminary data.</text>
</comment>
<keyword evidence="2 7" id="KW-0812">Transmembrane</keyword>
<proteinExistence type="predicted"/>
<feature type="transmembrane region" description="Helical" evidence="7">
    <location>
        <begin position="139"/>
        <end position="161"/>
    </location>
</feature>
<keyword evidence="4 7" id="KW-0472">Membrane</keyword>
<feature type="compositionally biased region" description="Acidic residues" evidence="6">
    <location>
        <begin position="429"/>
        <end position="438"/>
    </location>
</feature>
<evidence type="ECO:0000256" key="7">
    <source>
        <dbReference type="SAM" id="Phobius"/>
    </source>
</evidence>
<gene>
    <name evidence="8" type="ORF">A3I86_00690</name>
</gene>
<dbReference type="GO" id="GO:0009003">
    <property type="term" value="F:signal peptidase activity"/>
    <property type="evidence" value="ECO:0007669"/>
    <property type="project" value="UniProtKB-EC"/>
</dbReference>
<evidence type="ECO:0000313" key="9">
    <source>
        <dbReference type="Proteomes" id="UP000177096"/>
    </source>
</evidence>
<evidence type="ECO:0000256" key="4">
    <source>
        <dbReference type="ARBA" id="ARBA00023136"/>
    </source>
</evidence>
<accession>A0A1G2UIQ4</accession>
<evidence type="ECO:0000313" key="8">
    <source>
        <dbReference type="EMBL" id="OHB09314.1"/>
    </source>
</evidence>
<dbReference type="SUPFAM" id="SSF51306">
    <property type="entry name" value="LexA/Signal peptidase"/>
    <property type="match status" value="1"/>
</dbReference>
<dbReference type="GO" id="GO:0016020">
    <property type="term" value="C:membrane"/>
    <property type="evidence" value="ECO:0007669"/>
    <property type="project" value="UniProtKB-SubCell"/>
</dbReference>
<protein>
    <recommendedName>
        <fullName evidence="5">Signal peptidase I</fullName>
        <ecNumber evidence="5">3.4.21.89</ecNumber>
    </recommendedName>
</protein>
<reference evidence="8 9" key="1">
    <citation type="journal article" date="2016" name="Nat. Commun.">
        <title>Thousands of microbial genomes shed light on interconnected biogeochemical processes in an aquifer system.</title>
        <authorList>
            <person name="Anantharaman K."/>
            <person name="Brown C.T."/>
            <person name="Hug L.A."/>
            <person name="Sharon I."/>
            <person name="Castelle C.J."/>
            <person name="Probst A.J."/>
            <person name="Thomas B.C."/>
            <person name="Singh A."/>
            <person name="Wilkins M.J."/>
            <person name="Karaoz U."/>
            <person name="Brodie E.L."/>
            <person name="Williams K.H."/>
            <person name="Hubbard S.S."/>
            <person name="Banfield J.F."/>
        </authorList>
    </citation>
    <scope>NUCLEOTIDE SEQUENCE [LARGE SCALE GENOMIC DNA]</scope>
</reference>
<dbReference type="InterPro" id="IPR036286">
    <property type="entry name" value="LexA/Signal_pep-like_sf"/>
</dbReference>
<dbReference type="EC" id="3.4.21.89" evidence="5"/>
<evidence type="ECO:0000256" key="2">
    <source>
        <dbReference type="ARBA" id="ARBA00022692"/>
    </source>
</evidence>
<feature type="region of interest" description="Disordered" evidence="6">
    <location>
        <begin position="417"/>
        <end position="438"/>
    </location>
</feature>
<dbReference type="PANTHER" id="PTHR10806:SF6">
    <property type="entry name" value="SIGNAL PEPTIDASE COMPLEX CATALYTIC SUBUNIT SEC11"/>
    <property type="match status" value="1"/>
</dbReference>
<name>A0A1G2UIQ4_9BACT</name>
<organism evidence="8 9">
    <name type="scientific">Candidatus Zambryskibacteria bacterium RIFCSPLOWO2_02_FULL_39_14</name>
    <dbReference type="NCBI Taxonomy" id="1802769"/>
    <lineage>
        <taxon>Bacteria</taxon>
        <taxon>Candidatus Zambryskiibacteriota</taxon>
    </lineage>
</organism>
<dbReference type="AlphaFoldDB" id="A0A1G2UIQ4"/>
<dbReference type="GO" id="GO:0004252">
    <property type="term" value="F:serine-type endopeptidase activity"/>
    <property type="evidence" value="ECO:0007669"/>
    <property type="project" value="UniProtKB-UniRule"/>
</dbReference>
<dbReference type="Proteomes" id="UP000177096">
    <property type="component" value="Unassembled WGS sequence"/>
</dbReference>
<dbReference type="PANTHER" id="PTHR10806">
    <property type="entry name" value="SIGNAL PEPTIDASE COMPLEX CATALYTIC SUBUNIT SEC11"/>
    <property type="match status" value="1"/>
</dbReference>
<dbReference type="EMBL" id="MHWM01000005">
    <property type="protein sequence ID" value="OHB09314.1"/>
    <property type="molecule type" value="Genomic_DNA"/>
</dbReference>
<feature type="transmembrane region" description="Helical" evidence="7">
    <location>
        <begin position="215"/>
        <end position="235"/>
    </location>
</feature>
<dbReference type="InterPro" id="IPR001733">
    <property type="entry name" value="Peptidase_S26B"/>
</dbReference>
<keyword evidence="3 7" id="KW-1133">Transmembrane helix</keyword>
<dbReference type="NCBIfam" id="TIGR02228">
    <property type="entry name" value="sigpep_I_arch"/>
    <property type="match status" value="1"/>
</dbReference>
<evidence type="ECO:0000256" key="5">
    <source>
        <dbReference type="NCBIfam" id="TIGR02228"/>
    </source>
</evidence>
<evidence type="ECO:0000256" key="6">
    <source>
        <dbReference type="SAM" id="MobiDB-lite"/>
    </source>
</evidence>